<organism evidence="9 10">
    <name type="scientific">Pelagomonas calceolata</name>
    <dbReference type="NCBI Taxonomy" id="35677"/>
    <lineage>
        <taxon>Eukaryota</taxon>
        <taxon>Sar</taxon>
        <taxon>Stramenopiles</taxon>
        <taxon>Ochrophyta</taxon>
        <taxon>Pelagophyceae</taxon>
        <taxon>Pelagomonadales</taxon>
        <taxon>Pelagomonadaceae</taxon>
        <taxon>Pelagomonas</taxon>
    </lineage>
</organism>
<evidence type="ECO:0000256" key="5">
    <source>
        <dbReference type="ARBA" id="ARBA00023295"/>
    </source>
</evidence>
<dbReference type="SUPFAM" id="SSF51445">
    <property type="entry name" value="(Trans)glycosidases"/>
    <property type="match status" value="1"/>
</dbReference>
<dbReference type="Gene3D" id="3.20.20.80">
    <property type="entry name" value="Glycosidases"/>
    <property type="match status" value="1"/>
</dbReference>
<dbReference type="Gene3D" id="2.60.40.10">
    <property type="entry name" value="Immunoglobulins"/>
    <property type="match status" value="2"/>
</dbReference>
<evidence type="ECO:0000259" key="7">
    <source>
        <dbReference type="Pfam" id="PF17753"/>
    </source>
</evidence>
<evidence type="ECO:0000256" key="1">
    <source>
        <dbReference type="ARBA" id="ARBA00000829"/>
    </source>
</evidence>
<dbReference type="PANTHER" id="PTHR43730:SF1">
    <property type="entry name" value="BETA-MANNOSIDASE"/>
    <property type="match status" value="1"/>
</dbReference>
<evidence type="ECO:0000256" key="3">
    <source>
        <dbReference type="ARBA" id="ARBA00022801"/>
    </source>
</evidence>
<reference evidence="9" key="1">
    <citation type="submission" date="2021-11" db="EMBL/GenBank/DDBJ databases">
        <authorList>
            <consortium name="Genoscope - CEA"/>
            <person name="William W."/>
        </authorList>
    </citation>
    <scope>NUCLEOTIDE SEQUENCE</scope>
</reference>
<dbReference type="InterPro" id="IPR054593">
    <property type="entry name" value="Beta-mannosidase-like_N2"/>
</dbReference>
<comment type="catalytic activity">
    <reaction evidence="1">
        <text>Hydrolysis of terminal, non-reducing beta-D-mannose residues in beta-D-mannosides.</text>
        <dbReference type="EC" id="3.2.1.25"/>
    </reaction>
</comment>
<gene>
    <name evidence="9" type="ORF">PECAL_1P18400</name>
</gene>
<dbReference type="Pfam" id="PF22666">
    <property type="entry name" value="Glyco_hydro_2_N2"/>
    <property type="match status" value="1"/>
</dbReference>
<accession>A0A8J2WEM0</accession>
<dbReference type="EMBL" id="CAKKNE010000001">
    <property type="protein sequence ID" value="CAH0365400.1"/>
    <property type="molecule type" value="Genomic_DNA"/>
</dbReference>
<dbReference type="InterPro" id="IPR036156">
    <property type="entry name" value="Beta-gal/glucu_dom_sf"/>
</dbReference>
<dbReference type="SUPFAM" id="SSF49303">
    <property type="entry name" value="beta-Galactosidase/glucuronidase domain"/>
    <property type="match status" value="2"/>
</dbReference>
<evidence type="ECO:0000259" key="8">
    <source>
        <dbReference type="Pfam" id="PF22666"/>
    </source>
</evidence>
<dbReference type="OrthoDB" id="2866996at2759"/>
<evidence type="ECO:0000256" key="6">
    <source>
        <dbReference type="SAM" id="SignalP"/>
    </source>
</evidence>
<dbReference type="InterPro" id="IPR017853">
    <property type="entry name" value="GH"/>
</dbReference>
<dbReference type="InterPro" id="IPR050887">
    <property type="entry name" value="Beta-mannosidase_GH2"/>
</dbReference>
<keyword evidence="5" id="KW-0326">Glycosidase</keyword>
<feature type="domain" description="Beta-mannosidase Ig-fold" evidence="7">
    <location>
        <begin position="811"/>
        <end position="882"/>
    </location>
</feature>
<keyword evidence="10" id="KW-1185">Reference proteome</keyword>
<feature type="signal peptide" evidence="6">
    <location>
        <begin position="1"/>
        <end position="18"/>
    </location>
</feature>
<evidence type="ECO:0000313" key="9">
    <source>
        <dbReference type="EMBL" id="CAH0365400.1"/>
    </source>
</evidence>
<sequence>MRCWAAALLCCCYTRAGSLVDDPIGADAITYLDGGTWSWYRDDDGFTISASVPGDVVTDLERAGAIGDPLRDDNFVRDAPVWNRTWTLRTAFEARSDAARILLVFDGVKMGATVTLNHVPLGTVRDQFLRYVFDVRNASTDLIRETNKLELIFDPSIDVGGRFAACSGGWDWAPYISTKQGRAFTRGPWKSIYLAESGSGVFVTHLVPRITYRGAYPTEPLADGDFDVAVKIYIDADRPASLQVTATGNWSTDSMQVTVDVAAGESTLALDLPSASNVALWRPNGLGARAFYEVSVDTNSITTKRRVAFRTVALVTGDDTDPAYISKSKNASGTASHGLFLRVNGAALWARGANVVPVDNLEGRDTAERQQRLVASAAAAGFNTVRVWGGGVFLPRAFYDACDERGLLVYHDLMFAQSGHAPRGTITERNEIRHQVRRLSSHPSLFMWSGCNECTDLSIYVDLLGVIAAEDPTKAIWPASPSNGWVSGVARLWATPDGTALQARDSGAIEAHGPYIRGGGFPAVNGVTNYEPVATSVIFDEGPVGLSHASSFISEFGAVAWSSPESLASTLSPRYRSLFGNQPPDVCEGDGFPNVCRGGNVLARRNYPCANFVGSFFGGSADYLRPGSTPPALVAYLNTTQHFASSLYLCGLASALLIKNLVEAHRSRNELGHLVWQLNEVWPTGGWGSLEYGGRWKPHHYWYAKSLFRDVVAACDRTGRCYVRNDRSHRPFTGAVIIDSVDLTTGRETRFLTRRVALAPGPAVLERFSAPLGAVDATRTLCLIKCVDEAGVVVSSSELILARPADLRLSAAQVKYEARGREVALETNATALFVVLTTRSLGRFADNAFALLPGRPRALEFLPFGAFDSGLFASSLRVEHLAERVGLF</sequence>
<dbReference type="InterPro" id="IPR013783">
    <property type="entry name" value="Ig-like_fold"/>
</dbReference>
<dbReference type="AlphaFoldDB" id="A0A8J2WEM0"/>
<dbReference type="Proteomes" id="UP000789595">
    <property type="component" value="Unassembled WGS sequence"/>
</dbReference>
<comment type="caution">
    <text evidence="9">The sequence shown here is derived from an EMBL/GenBank/DDBJ whole genome shotgun (WGS) entry which is preliminary data.</text>
</comment>
<dbReference type="SUPFAM" id="SSF49785">
    <property type="entry name" value="Galactose-binding domain-like"/>
    <property type="match status" value="1"/>
</dbReference>
<keyword evidence="3" id="KW-0378">Hydrolase</keyword>
<evidence type="ECO:0000256" key="2">
    <source>
        <dbReference type="ARBA" id="ARBA00012754"/>
    </source>
</evidence>
<dbReference type="EC" id="3.2.1.25" evidence="2"/>
<dbReference type="GO" id="GO:0004567">
    <property type="term" value="F:beta-mannosidase activity"/>
    <property type="evidence" value="ECO:0007669"/>
    <property type="project" value="UniProtKB-EC"/>
</dbReference>
<dbReference type="InterPro" id="IPR041625">
    <property type="entry name" value="Beta-mannosidase_Ig"/>
</dbReference>
<keyword evidence="6" id="KW-0732">Signal</keyword>
<dbReference type="PANTHER" id="PTHR43730">
    <property type="entry name" value="BETA-MANNOSIDASE"/>
    <property type="match status" value="1"/>
</dbReference>
<dbReference type="Pfam" id="PF17753">
    <property type="entry name" value="Ig_mannosidase"/>
    <property type="match status" value="1"/>
</dbReference>
<dbReference type="Gene3D" id="2.60.120.260">
    <property type="entry name" value="Galactose-binding domain-like"/>
    <property type="match status" value="1"/>
</dbReference>
<keyword evidence="4" id="KW-0325">Glycoprotein</keyword>
<protein>
    <recommendedName>
        <fullName evidence="2">beta-mannosidase</fullName>
        <ecNumber evidence="2">3.2.1.25</ecNumber>
    </recommendedName>
</protein>
<feature type="domain" description="Beta-mannosidase-like galactose-binding" evidence="8">
    <location>
        <begin position="42"/>
        <end position="178"/>
    </location>
</feature>
<name>A0A8J2WEM0_9STRA</name>
<dbReference type="InterPro" id="IPR008979">
    <property type="entry name" value="Galactose-bd-like_sf"/>
</dbReference>
<evidence type="ECO:0000313" key="10">
    <source>
        <dbReference type="Proteomes" id="UP000789595"/>
    </source>
</evidence>
<proteinExistence type="predicted"/>
<dbReference type="GO" id="GO:0006516">
    <property type="term" value="P:glycoprotein catabolic process"/>
    <property type="evidence" value="ECO:0007669"/>
    <property type="project" value="TreeGrafter"/>
</dbReference>
<evidence type="ECO:0000256" key="4">
    <source>
        <dbReference type="ARBA" id="ARBA00023180"/>
    </source>
</evidence>
<feature type="chain" id="PRO_5035275325" description="beta-mannosidase" evidence="6">
    <location>
        <begin position="19"/>
        <end position="888"/>
    </location>
</feature>